<dbReference type="Proteomes" id="UP000560131">
    <property type="component" value="Unassembled WGS sequence"/>
</dbReference>
<dbReference type="InterPro" id="IPR024408">
    <property type="entry name" value="Muramidase"/>
</dbReference>
<evidence type="ECO:0000259" key="1">
    <source>
        <dbReference type="Pfam" id="PF11860"/>
    </source>
</evidence>
<gene>
    <name evidence="2" type="ORF">FHS97_000969</name>
</gene>
<dbReference type="Pfam" id="PF11860">
    <property type="entry name" value="Muramidase"/>
    <property type="match status" value="1"/>
</dbReference>
<keyword evidence="3" id="KW-1185">Reference proteome</keyword>
<reference evidence="2 3" key="1">
    <citation type="submission" date="2020-08" db="EMBL/GenBank/DDBJ databases">
        <title>Genomic Encyclopedia of Type Strains, Phase IV (KMG-IV): sequencing the most valuable type-strain genomes for metagenomic binning, comparative biology and taxonomic classification.</title>
        <authorList>
            <person name="Goeker M."/>
        </authorList>
    </citation>
    <scope>NUCLEOTIDE SEQUENCE [LARGE SCALE GENOMIC DNA]</scope>
    <source>
        <strain evidence="2 3">DSM 101535</strain>
    </source>
</reference>
<evidence type="ECO:0000313" key="3">
    <source>
        <dbReference type="Proteomes" id="UP000560131"/>
    </source>
</evidence>
<name>A0ABR6N2S2_9SPHN</name>
<organism evidence="2 3">
    <name type="scientific">Sphingomonas endophytica</name>
    <dbReference type="NCBI Taxonomy" id="869719"/>
    <lineage>
        <taxon>Bacteria</taxon>
        <taxon>Pseudomonadati</taxon>
        <taxon>Pseudomonadota</taxon>
        <taxon>Alphaproteobacteria</taxon>
        <taxon>Sphingomonadales</taxon>
        <taxon>Sphingomonadaceae</taxon>
        <taxon>Sphingomonas</taxon>
    </lineage>
</organism>
<feature type="domain" description="N-acetylmuramidase" evidence="1">
    <location>
        <begin position="58"/>
        <end position="222"/>
    </location>
</feature>
<protein>
    <recommendedName>
        <fullName evidence="1">N-acetylmuramidase domain-containing protein</fullName>
    </recommendedName>
</protein>
<comment type="caution">
    <text evidence="2">The sequence shown here is derived from an EMBL/GenBank/DDBJ whole genome shotgun (WGS) entry which is preliminary data.</text>
</comment>
<evidence type="ECO:0000313" key="2">
    <source>
        <dbReference type="EMBL" id="MBB5725061.1"/>
    </source>
</evidence>
<proteinExistence type="predicted"/>
<dbReference type="EMBL" id="JACIJN010000002">
    <property type="protein sequence ID" value="MBB5725061.1"/>
    <property type="molecule type" value="Genomic_DNA"/>
</dbReference>
<accession>A0ABR6N2S2</accession>
<sequence length="225" mass="24531">MATLQRRVMALGCDPGLVNGQFTAQTRAAVLKALTNGPDAPIDNHDIDRAADRLGAPSAAVRSVIDVESTGTPFVDGRPTILFEPHRFSRATGHRFDETHPALSSRAWNPRLYPAAQAARWAQLLDAVALDVDAGFASASYGAFQILGENHDWCGAATAWAFAWQQSRSAGAQLDAFVMFVEARGLRRALQNRDWPAFARGYNGTAFRENRYDVRLAAAYARRAA</sequence>